<organism evidence="6 7">
    <name type="scientific">Pyxicephalus adspersus</name>
    <name type="common">African bullfrog</name>
    <dbReference type="NCBI Taxonomy" id="30357"/>
    <lineage>
        <taxon>Eukaryota</taxon>
        <taxon>Metazoa</taxon>
        <taxon>Chordata</taxon>
        <taxon>Craniata</taxon>
        <taxon>Vertebrata</taxon>
        <taxon>Euteleostomi</taxon>
        <taxon>Amphibia</taxon>
        <taxon>Batrachia</taxon>
        <taxon>Anura</taxon>
        <taxon>Neobatrachia</taxon>
        <taxon>Ranoidea</taxon>
        <taxon>Pyxicephalidae</taxon>
        <taxon>Pyxicephalinae</taxon>
        <taxon>Pyxicephalus</taxon>
    </lineage>
</organism>
<evidence type="ECO:0000256" key="3">
    <source>
        <dbReference type="SAM" id="Coils"/>
    </source>
</evidence>
<gene>
    <name evidence="6" type="ORF">GDO54_015551</name>
</gene>
<evidence type="ECO:0000313" key="6">
    <source>
        <dbReference type="EMBL" id="DBA19774.1"/>
    </source>
</evidence>
<keyword evidence="7" id="KW-1185">Reference proteome</keyword>
<reference evidence="6" key="1">
    <citation type="thesis" date="2020" institute="ProQuest LLC" country="789 East Eisenhower Parkway, Ann Arbor, MI, USA">
        <title>Comparative Genomics and Chromosome Evolution.</title>
        <authorList>
            <person name="Mudd A.B."/>
        </authorList>
    </citation>
    <scope>NUCLEOTIDE SEQUENCE</scope>
    <source>
        <strain evidence="6">1538</strain>
        <tissue evidence="6">Blood</tissue>
    </source>
</reference>
<feature type="coiled-coil region" evidence="3">
    <location>
        <begin position="18"/>
        <end position="80"/>
    </location>
</feature>
<comment type="caution">
    <text evidence="6">The sequence shown here is derived from an EMBL/GenBank/DDBJ whole genome shotgun (WGS) entry which is preliminary data.</text>
</comment>
<evidence type="ECO:0000256" key="1">
    <source>
        <dbReference type="ARBA" id="ARBA00022553"/>
    </source>
</evidence>
<evidence type="ECO:0000256" key="4">
    <source>
        <dbReference type="SAM" id="MobiDB-lite"/>
    </source>
</evidence>
<keyword evidence="2 3" id="KW-0175">Coiled coil</keyword>
<dbReference type="PANTHER" id="PTHR15249">
    <property type="entry name" value="TRAF FAMILY MEMBER-ASSOCIATED NF-KAPPA-B ACTIVATOR"/>
    <property type="match status" value="1"/>
</dbReference>
<evidence type="ECO:0000313" key="7">
    <source>
        <dbReference type="Proteomes" id="UP001181693"/>
    </source>
</evidence>
<dbReference type="Pfam" id="PF12845">
    <property type="entry name" value="TBD"/>
    <property type="match status" value="1"/>
</dbReference>
<accession>A0AAV2ZYF8</accession>
<dbReference type="EMBL" id="DYDO01000008">
    <property type="protein sequence ID" value="DBA19774.1"/>
    <property type="molecule type" value="Genomic_DNA"/>
</dbReference>
<evidence type="ECO:0000256" key="2">
    <source>
        <dbReference type="ARBA" id="ARBA00023054"/>
    </source>
</evidence>
<dbReference type="InterPro" id="IPR024581">
    <property type="entry name" value="TBD"/>
</dbReference>
<keyword evidence="1" id="KW-0597">Phosphoprotein</keyword>
<protein>
    <recommendedName>
        <fullName evidence="5">Tbk1/Ikki binding domain-containing protein</fullName>
    </recommendedName>
</protein>
<feature type="domain" description="Tbk1/Ikki binding" evidence="5">
    <location>
        <begin position="111"/>
        <end position="169"/>
    </location>
</feature>
<dbReference type="AlphaFoldDB" id="A0AAV2ZYF8"/>
<evidence type="ECO:0000259" key="5">
    <source>
        <dbReference type="Pfam" id="PF12845"/>
    </source>
</evidence>
<dbReference type="GO" id="GO:0043124">
    <property type="term" value="P:negative regulation of canonical NF-kappaB signal transduction"/>
    <property type="evidence" value="ECO:0007669"/>
    <property type="project" value="InterPro"/>
</dbReference>
<dbReference type="InterPro" id="IPR039669">
    <property type="entry name" value="TANK"/>
</dbReference>
<feature type="region of interest" description="Disordered" evidence="4">
    <location>
        <begin position="335"/>
        <end position="357"/>
    </location>
</feature>
<dbReference type="PANTHER" id="PTHR15249:SF0">
    <property type="entry name" value="TRAF FAMILY MEMBER-ASSOCIATED NF-KAPPA-B ACTIVATOR"/>
    <property type="match status" value="1"/>
</dbReference>
<sequence length="398" mass="44888">MSPKLENKDGWKNDSASLEQLQQQLRVITQREKHYKEQLDLEKLRYMEMEGERDKLISTLSIQNEEIQCLKTLLKEANERQDSRTCHGHEAEMRNKNVIPDLPAASAFSENDRQSIERVFSGIKEQFSQICKLTKKQSSLLNTVHMKREDASGKDPLEQFSMPIQCTDEDIQEAKMQQKPITIMGPPQFAPITPQGLTPEDDLAISVESLSNLSVKFPPSTDNSEFLQSSAEKLPNLTLALEQNTNSSKIQGETPLRKFSTAISSPPYSPRSPRTVCHMVNNELEPNYKDTFVEGAEDSSLFFAANNLAGKGTNAFRVPDIPNLDDSIDMTERTVRGPQQPVWKPSSHQDDDPSIAVGEKWDQDSSDVCEFCQAVFPSSARAEAEFLRHLNSHFNNLT</sequence>
<name>A0AAV2ZYF8_PYXAD</name>
<proteinExistence type="predicted"/>
<dbReference type="Proteomes" id="UP001181693">
    <property type="component" value="Unassembled WGS sequence"/>
</dbReference>